<proteinExistence type="predicted"/>
<gene>
    <name evidence="1" type="ORF">SAMN04488000_126111</name>
</gene>
<organism evidence="1 2">
    <name type="scientific">Lentzea albida</name>
    <dbReference type="NCBI Taxonomy" id="65499"/>
    <lineage>
        <taxon>Bacteria</taxon>
        <taxon>Bacillati</taxon>
        <taxon>Actinomycetota</taxon>
        <taxon>Actinomycetes</taxon>
        <taxon>Pseudonocardiales</taxon>
        <taxon>Pseudonocardiaceae</taxon>
        <taxon>Lentzea</taxon>
    </lineage>
</organism>
<dbReference type="STRING" id="65499.SAMN04488000_126111"/>
<accession>A0A1H9X1N0</accession>
<dbReference type="EMBL" id="FOFV01000026">
    <property type="protein sequence ID" value="SES40086.1"/>
    <property type="molecule type" value="Genomic_DNA"/>
</dbReference>
<reference evidence="2" key="1">
    <citation type="submission" date="2016-10" db="EMBL/GenBank/DDBJ databases">
        <authorList>
            <person name="Varghese N."/>
            <person name="Submissions S."/>
        </authorList>
    </citation>
    <scope>NUCLEOTIDE SEQUENCE [LARGE SCALE GENOMIC DNA]</scope>
    <source>
        <strain evidence="2">DSM 44437</strain>
    </source>
</reference>
<dbReference type="Proteomes" id="UP000199503">
    <property type="component" value="Unassembled WGS sequence"/>
</dbReference>
<evidence type="ECO:0000313" key="2">
    <source>
        <dbReference type="Proteomes" id="UP000199503"/>
    </source>
</evidence>
<dbReference type="AlphaFoldDB" id="A0A1H9X1N0"/>
<name>A0A1H9X1N0_9PSEU</name>
<protein>
    <submittedName>
        <fullName evidence="1">Uncharacterized protein</fullName>
    </submittedName>
</protein>
<keyword evidence="2" id="KW-1185">Reference proteome</keyword>
<evidence type="ECO:0000313" key="1">
    <source>
        <dbReference type="EMBL" id="SES40086.1"/>
    </source>
</evidence>
<sequence length="1132" mass="125044">MVVVRFDDAPRMGDLLLPDDIKGLALVQDWVITPKNVDAQLADLMQRLFEMEPELRIGAADGLKGVDQWWSRWSMATRPPLPVELPLAGRAEEVAALGLWLEGPPGELTLRCRTAVEGIAFVAGVLDTESTAVRAVVVESEQGAAYCHGLPVPLLVVVATTGADVQSLVAQGMHVLVLQNIHESDTGDDVVTLPRLRADLAYEEFLRSGLPSQQARRCAGLARRSLSVLRTTLAPGEPAPPWATENMNGLVLAGSWTTRDGYSDLDTVAALLLKETREVEEFALRAATSGEPLLHRSGTRWQLTDPEMGWLALRAGLTTSILRRWHTMAVSVLSEVDPLLHAPLSQWVQAKRLGTAQGRSDDFRKGVAVAAALMGGDRSDLVLASGHRPRDHAAELVRELLARCNADRTGSTWHAVASQTLPLLAEAAPEEFLAGLAKSLSGANPVMAQVLGRDGGARAGLFGPRTYLLWALETLCWTPDYLPQAVRVLARLAQITEFDERIGGSPLDTLRRVFQPGWAYTSATLEFRFQVLDGLRTKHPELAWKLLLELSAPGLVGRWHPRTHEPEFRADWLPNEPGPVPAEQDAAFGGLCERVLAILHTEPHRWVDVVPVLADMYLPIRGQAVKALTTAELDILEESVRLRLWEEVDRHVRLQLAYHGLTADSEVEVLRAVAARIEPRDLAERHAWLFDWRPRLARVDIHDLEGYDTELEALRSAAVNEAVSVGLSALCDLAGRSVRPDVVGELTARISEDRYLDEVVLLLDHGGQLEDFARRWVEIRAAIGGDPWLRSTSTRMTTWSAPGQAVFLLALSRSHDVRELLEIADREAIDIFWREVAAWPPPRSDTAWFVEELIAHGRAWSAISSLVYALESSAESRWNPSSDLVAKVLWAAVSDDVAERPGQLGLHDAADLLDHLTSVVGEEPDVVLLELAYRPLLLRDRETKALYSRAERFPEAFVELVRVSEFRGEQTVFQVAAYSALRDWRWRPDGHLELDRVADWFREVEGLLEDEDDRLRRTALTIVGHYLSGAPAGAGGVWPAEVVRDLLDEQQDDDALAAGFVSGVFANHGTTFRAEYDGGILERQRASELERDAKLIAPAWPGAAAVLVRCAKRFDRVGGEGDNDAEDTQDEF</sequence>